<feature type="compositionally biased region" description="Acidic residues" evidence="1">
    <location>
        <begin position="84"/>
        <end position="95"/>
    </location>
</feature>
<evidence type="ECO:0000313" key="3">
    <source>
        <dbReference type="Proteomes" id="UP001434883"/>
    </source>
</evidence>
<evidence type="ECO:0000313" key="2">
    <source>
        <dbReference type="EMBL" id="MEQ2210894.1"/>
    </source>
</evidence>
<proteinExistence type="predicted"/>
<dbReference type="Proteomes" id="UP001434883">
    <property type="component" value="Unassembled WGS sequence"/>
</dbReference>
<feature type="region of interest" description="Disordered" evidence="1">
    <location>
        <begin position="140"/>
        <end position="177"/>
    </location>
</feature>
<reference evidence="2 3" key="1">
    <citation type="submission" date="2021-06" db="EMBL/GenBank/DDBJ databases">
        <authorList>
            <person name="Palmer J.M."/>
        </authorList>
    </citation>
    <scope>NUCLEOTIDE SEQUENCE [LARGE SCALE GENOMIC DNA]</scope>
    <source>
        <strain evidence="2 3">XC_2019</strain>
        <tissue evidence="2">Muscle</tissue>
    </source>
</reference>
<feature type="non-terminal residue" evidence="2">
    <location>
        <position position="1"/>
    </location>
</feature>
<name>A0ABV0RRS5_9TELE</name>
<comment type="caution">
    <text evidence="2">The sequence shown here is derived from an EMBL/GenBank/DDBJ whole genome shotgun (WGS) entry which is preliminary data.</text>
</comment>
<accession>A0ABV0RRS5</accession>
<protein>
    <submittedName>
        <fullName evidence="2">Uncharacterized protein</fullName>
    </submittedName>
</protein>
<organism evidence="2 3">
    <name type="scientific">Xenoophorus captivus</name>
    <dbReference type="NCBI Taxonomy" id="1517983"/>
    <lineage>
        <taxon>Eukaryota</taxon>
        <taxon>Metazoa</taxon>
        <taxon>Chordata</taxon>
        <taxon>Craniata</taxon>
        <taxon>Vertebrata</taxon>
        <taxon>Euteleostomi</taxon>
        <taxon>Actinopterygii</taxon>
        <taxon>Neopterygii</taxon>
        <taxon>Teleostei</taxon>
        <taxon>Neoteleostei</taxon>
        <taxon>Acanthomorphata</taxon>
        <taxon>Ovalentaria</taxon>
        <taxon>Atherinomorphae</taxon>
        <taxon>Cyprinodontiformes</taxon>
        <taxon>Goodeidae</taxon>
        <taxon>Xenoophorus</taxon>
    </lineage>
</organism>
<gene>
    <name evidence="2" type="ORF">XENOCAPTIV_021439</name>
</gene>
<feature type="compositionally biased region" description="Basic and acidic residues" evidence="1">
    <location>
        <begin position="160"/>
        <end position="169"/>
    </location>
</feature>
<evidence type="ECO:0000256" key="1">
    <source>
        <dbReference type="SAM" id="MobiDB-lite"/>
    </source>
</evidence>
<dbReference type="EMBL" id="JAHRIN010055100">
    <property type="protein sequence ID" value="MEQ2210894.1"/>
    <property type="molecule type" value="Genomic_DNA"/>
</dbReference>
<sequence length="224" mass="23715">SLFLLPEIDSIRVLPSDHQVAVEMCGASLGWEGVGHSAQPSPCVQVASRYRQREKCTDSGILQDEEEPEEVTGSLLGGGGADSSPEEEDGDEEDTCPPLLAVPRTSLRPQSTLHCITLSVQQGQLLGVCGCVGSMFADDGAGGQRGRQRKDGLRSSAGLDSERDTERQHPVWTGVPGGQVKRRHVGFRTKMLTKGGLTVAVSLQVSVCPQCLLPQTGPGSAAQR</sequence>
<feature type="region of interest" description="Disordered" evidence="1">
    <location>
        <begin position="59"/>
        <end position="102"/>
    </location>
</feature>
<keyword evidence="3" id="KW-1185">Reference proteome</keyword>